<evidence type="ECO:0000313" key="3">
    <source>
        <dbReference type="Proteomes" id="UP000044625"/>
    </source>
</evidence>
<organism evidence="1 4">
    <name type="scientific">Yersinia pekkanenii</name>
    <dbReference type="NCBI Taxonomy" id="1288385"/>
    <lineage>
        <taxon>Bacteria</taxon>
        <taxon>Pseudomonadati</taxon>
        <taxon>Pseudomonadota</taxon>
        <taxon>Gammaproteobacteria</taxon>
        <taxon>Enterobacterales</taxon>
        <taxon>Yersiniaceae</taxon>
        <taxon>Yersinia</taxon>
    </lineage>
</organism>
<gene>
    <name evidence="1" type="ORF">ERS008529_00616</name>
    <name evidence="2" type="ORF">ERS137968_01636</name>
</gene>
<accession>A0A0T9NM60</accession>
<sequence length="32" mass="3666">MNDLNVKNQFNLSCVFAKRENKLQHIVGAYNG</sequence>
<evidence type="ECO:0000313" key="2">
    <source>
        <dbReference type="EMBL" id="CRY66043.1"/>
    </source>
</evidence>
<evidence type="ECO:0000313" key="4">
    <source>
        <dbReference type="Proteomes" id="UP000045840"/>
    </source>
</evidence>
<dbReference type="Proteomes" id="UP000044625">
    <property type="component" value="Unassembled WGS sequence"/>
</dbReference>
<dbReference type="AlphaFoldDB" id="A0A0T9NM60"/>
<evidence type="ECO:0000313" key="1">
    <source>
        <dbReference type="EMBL" id="CNH19796.1"/>
    </source>
</evidence>
<reference evidence="2 3" key="3">
    <citation type="submission" date="2015-03" db="EMBL/GenBank/DDBJ databases">
        <authorList>
            <consortium name="Pathogen Informatics"/>
            <person name="Murphy D."/>
        </authorList>
    </citation>
    <scope>NUCLEOTIDE SEQUENCE [LARGE SCALE GENOMIC DNA]</scope>
    <source>
        <strain evidence="3">type strain: CIP110230</strain>
        <strain evidence="2">Type strain: CIP110230</strain>
    </source>
</reference>
<proteinExistence type="predicted"/>
<keyword evidence="3" id="KW-1185">Reference proteome</keyword>
<reference evidence="1" key="1">
    <citation type="submission" date="2015-03" db="EMBL/GenBank/DDBJ databases">
        <authorList>
            <person name="Murphy D."/>
        </authorList>
    </citation>
    <scope>NUCLEOTIDE SEQUENCE [LARGE SCALE GENOMIC DNA]</scope>
    <source>
        <strain evidence="1">A125KOH2</strain>
    </source>
</reference>
<reference evidence="4" key="2">
    <citation type="submission" date="2015-03" db="EMBL/GenBank/DDBJ databases">
        <authorList>
            <consortium name="Pathogen Informatics"/>
        </authorList>
    </citation>
    <scope>NUCLEOTIDE SEQUENCE [LARGE SCALE GENOMIC DNA]</scope>
    <source>
        <strain evidence="4">A125KOH2</strain>
    </source>
</reference>
<name>A0A0T9NM60_9GAMM</name>
<dbReference type="EMBL" id="CQAZ01000004">
    <property type="protein sequence ID" value="CNH19796.1"/>
    <property type="molecule type" value="Genomic_DNA"/>
</dbReference>
<dbReference type="EMBL" id="CWJL01000006">
    <property type="protein sequence ID" value="CRY66043.1"/>
    <property type="molecule type" value="Genomic_DNA"/>
</dbReference>
<dbReference type="Proteomes" id="UP000045840">
    <property type="component" value="Unassembled WGS sequence"/>
</dbReference>
<protein>
    <submittedName>
        <fullName evidence="1">Uncharacterized protein</fullName>
    </submittedName>
</protein>